<feature type="non-terminal residue" evidence="1">
    <location>
        <position position="1"/>
    </location>
</feature>
<keyword evidence="2" id="KW-1185">Reference proteome</keyword>
<accession>A0AAD7ZAA8</accession>
<gene>
    <name evidence="1" type="ORF">L9F63_025414</name>
</gene>
<organism evidence="1 2">
    <name type="scientific">Diploptera punctata</name>
    <name type="common">Pacific beetle cockroach</name>
    <dbReference type="NCBI Taxonomy" id="6984"/>
    <lineage>
        <taxon>Eukaryota</taxon>
        <taxon>Metazoa</taxon>
        <taxon>Ecdysozoa</taxon>
        <taxon>Arthropoda</taxon>
        <taxon>Hexapoda</taxon>
        <taxon>Insecta</taxon>
        <taxon>Pterygota</taxon>
        <taxon>Neoptera</taxon>
        <taxon>Polyneoptera</taxon>
        <taxon>Dictyoptera</taxon>
        <taxon>Blattodea</taxon>
        <taxon>Blaberoidea</taxon>
        <taxon>Blaberidae</taxon>
        <taxon>Diplopterinae</taxon>
        <taxon>Diploptera</taxon>
    </lineage>
</organism>
<dbReference type="AlphaFoldDB" id="A0AAD7ZAA8"/>
<reference evidence="1" key="1">
    <citation type="journal article" date="2023" name="IScience">
        <title>Live-bearing cockroach genome reveals convergent evolutionary mechanisms linked to viviparity in insects and beyond.</title>
        <authorList>
            <person name="Fouks B."/>
            <person name="Harrison M.C."/>
            <person name="Mikhailova A.A."/>
            <person name="Marchal E."/>
            <person name="English S."/>
            <person name="Carruthers M."/>
            <person name="Jennings E.C."/>
            <person name="Chiamaka E.L."/>
            <person name="Frigard R.A."/>
            <person name="Pippel M."/>
            <person name="Attardo G.M."/>
            <person name="Benoit J.B."/>
            <person name="Bornberg-Bauer E."/>
            <person name="Tobe S.S."/>
        </authorList>
    </citation>
    <scope>NUCLEOTIDE SEQUENCE</scope>
    <source>
        <strain evidence="1">Stay&amp;Tobe</strain>
    </source>
</reference>
<proteinExistence type="predicted"/>
<reference evidence="1" key="2">
    <citation type="submission" date="2023-05" db="EMBL/GenBank/DDBJ databases">
        <authorList>
            <person name="Fouks B."/>
        </authorList>
    </citation>
    <scope>NUCLEOTIDE SEQUENCE</scope>
    <source>
        <strain evidence="1">Stay&amp;Tobe</strain>
        <tissue evidence="1">Testes</tissue>
    </source>
</reference>
<dbReference type="EMBL" id="JASPKZ010009495">
    <property type="protein sequence ID" value="KAJ9576690.1"/>
    <property type="molecule type" value="Genomic_DNA"/>
</dbReference>
<evidence type="ECO:0000313" key="1">
    <source>
        <dbReference type="EMBL" id="KAJ9576690.1"/>
    </source>
</evidence>
<sequence>TQLKLVQRSLNNNLFLCDRVYDGNSCIRKSSTNEAVNVPMCRILNSIPISVNNIVHRRMTKNCLHVSQNSNSKEKALCLCDAVDTESKKSMTRRNTGNVFP</sequence>
<protein>
    <submittedName>
        <fullName evidence="1">Uncharacterized protein</fullName>
    </submittedName>
</protein>
<evidence type="ECO:0000313" key="2">
    <source>
        <dbReference type="Proteomes" id="UP001233999"/>
    </source>
</evidence>
<dbReference type="Proteomes" id="UP001233999">
    <property type="component" value="Unassembled WGS sequence"/>
</dbReference>
<feature type="non-terminal residue" evidence="1">
    <location>
        <position position="101"/>
    </location>
</feature>
<name>A0AAD7ZAA8_DIPPU</name>
<comment type="caution">
    <text evidence="1">The sequence shown here is derived from an EMBL/GenBank/DDBJ whole genome shotgun (WGS) entry which is preliminary data.</text>
</comment>